<evidence type="ECO:0000313" key="2">
    <source>
        <dbReference type="EMBL" id="SEP81883.1"/>
    </source>
</evidence>
<dbReference type="SUPFAM" id="SSF53795">
    <property type="entry name" value="PEP carboxykinase-like"/>
    <property type="match status" value="1"/>
</dbReference>
<gene>
    <name evidence="2" type="ORF">SAMN04488092_102312</name>
</gene>
<protein>
    <submittedName>
        <fullName evidence="2">Hpr(Ser) kinase/phosphatase</fullName>
    </submittedName>
</protein>
<keyword evidence="2" id="KW-0418">Kinase</keyword>
<dbReference type="InterPro" id="IPR011104">
    <property type="entry name" value="Hpr_kin/Pase_C"/>
</dbReference>
<dbReference type="GO" id="GO:0006109">
    <property type="term" value="P:regulation of carbohydrate metabolic process"/>
    <property type="evidence" value="ECO:0007669"/>
    <property type="project" value="InterPro"/>
</dbReference>
<organism evidence="2 3">
    <name type="scientific">Thalassovita taeanensis</name>
    <dbReference type="NCBI Taxonomy" id="657014"/>
    <lineage>
        <taxon>Bacteria</taxon>
        <taxon>Pseudomonadati</taxon>
        <taxon>Pseudomonadota</taxon>
        <taxon>Alphaproteobacteria</taxon>
        <taxon>Rhodobacterales</taxon>
        <taxon>Roseobacteraceae</taxon>
        <taxon>Thalassovita</taxon>
    </lineage>
</organism>
<feature type="domain" description="HPr kinase/phosphorylase C-terminal" evidence="1">
    <location>
        <begin position="26"/>
        <end position="103"/>
    </location>
</feature>
<accession>A0A1H9AZM3</accession>
<dbReference type="AlphaFoldDB" id="A0A1H9AZM3"/>
<dbReference type="InterPro" id="IPR027417">
    <property type="entry name" value="P-loop_NTPase"/>
</dbReference>
<dbReference type="GO" id="GO:0000155">
    <property type="term" value="F:phosphorelay sensor kinase activity"/>
    <property type="evidence" value="ECO:0007669"/>
    <property type="project" value="InterPro"/>
</dbReference>
<dbReference type="RefSeq" id="WP_245776309.1">
    <property type="nucleotide sequence ID" value="NZ_FOEP01000002.1"/>
</dbReference>
<proteinExistence type="predicted"/>
<reference evidence="2 3" key="1">
    <citation type="submission" date="2016-10" db="EMBL/GenBank/DDBJ databases">
        <authorList>
            <person name="de Groot N.N."/>
        </authorList>
    </citation>
    <scope>NUCLEOTIDE SEQUENCE [LARGE SCALE GENOMIC DNA]</scope>
    <source>
        <strain evidence="2 3">DSM 22007</strain>
    </source>
</reference>
<name>A0A1H9AZM3_9RHOB</name>
<dbReference type="Gene3D" id="3.40.50.300">
    <property type="entry name" value="P-loop containing nucleotide triphosphate hydrolases"/>
    <property type="match status" value="1"/>
</dbReference>
<dbReference type="Pfam" id="PF07475">
    <property type="entry name" value="Hpr_kinase_C"/>
    <property type="match status" value="1"/>
</dbReference>
<dbReference type="EMBL" id="FOEP01000002">
    <property type="protein sequence ID" value="SEP81883.1"/>
    <property type="molecule type" value="Genomic_DNA"/>
</dbReference>
<keyword evidence="2" id="KW-0808">Transferase</keyword>
<evidence type="ECO:0000259" key="1">
    <source>
        <dbReference type="Pfam" id="PF07475"/>
    </source>
</evidence>
<dbReference type="GO" id="GO:0005524">
    <property type="term" value="F:ATP binding"/>
    <property type="evidence" value="ECO:0007669"/>
    <property type="project" value="InterPro"/>
</dbReference>
<evidence type="ECO:0000313" key="3">
    <source>
        <dbReference type="Proteomes" id="UP000198634"/>
    </source>
</evidence>
<dbReference type="Proteomes" id="UP000198634">
    <property type="component" value="Unassembled WGS sequence"/>
</dbReference>
<dbReference type="STRING" id="657014.SAMN04488092_102312"/>
<sequence length="163" mass="17571">MRMLRQNHWARALSWACLSDVATGADRLILHASSVALNGRAVVITGASGAGKSALSLQLMAMGAILVADDRTCLWRQGDMLLADAPDTIRGQIEARFVGILGAEAEGPAEVALWVDLDQIEDQRLPEVRHKTVLGVCCPLVHNVQAQHFPAAILQFLKVGRQS</sequence>
<keyword evidence="3" id="KW-1185">Reference proteome</keyword>